<accession>A0AC61N6Y4</accession>
<sequence length="623" mass="68362">MTSVDSALELAAAGYRVFPAHGIDRSGECTCGKRGCPSAGKHPAFSGWQGKATSDRKKVEQMWLGRDYFNPAIATGSGLVVLDVDGQEGMDSLRELEAVHGPLPATRTVRTGSGGYHYYFHTAVNIRNSVRTIGKGLDIRGDGGLVIAPGAVHRSGGRYQWVEGKGIRDIREAEIPPWLLNLMVSEVKQPKEKKGKKEKPDGKKEQPSINLDADIPEGQRNESLNRIAFILRKQQGKTMKEIDVFLHRLNQEKCKPPLSDKEVDLIIRSVDELSREGGAEDEFRNNHPTGLVCAADVEDAETQFLVKPYLPVGKLTLIQGNPGEGKTAFACYLAARVSTGTDMLGVPCGQGNVLILSVEDDQPELKRRIAANGGDLSKCFFVAEASMLSFISPEVEAYIKQAEAKLVIFDPFQSFLGSKVDMHRANETRPVLAQLADVADRTRCAIALICHMAKGLQDTPAVLRSLGSTDIPGASRSIMQIGRADDNPNQRLMVHVKCSNAANGKSLLFSIGEKAKISNISFTDKDESNFYTFGKKTRDAANDEFMYEEIRNALREIVKESPQGRFVLYSELGFAAPKGVQMKRLLLTLKARLEADGIAIGDFKRKSECMSVWVAPYIDDFLL</sequence>
<keyword evidence="2" id="KW-1185">Reference proteome</keyword>
<dbReference type="Proteomes" id="UP000682782">
    <property type="component" value="Chromosome"/>
</dbReference>
<organism evidence="1 2">
    <name type="scientific">Aristaeella hokkaidonensis</name>
    <dbReference type="NCBI Taxonomy" id="3046382"/>
    <lineage>
        <taxon>Bacteria</taxon>
        <taxon>Bacillati</taxon>
        <taxon>Bacillota</taxon>
        <taxon>Clostridia</taxon>
        <taxon>Eubacteriales</taxon>
        <taxon>Aristaeellaceae</taxon>
        <taxon>Aristaeella</taxon>
    </lineage>
</organism>
<evidence type="ECO:0000313" key="1">
    <source>
        <dbReference type="EMBL" id="QUC66918.1"/>
    </source>
</evidence>
<name>A0AC61N6Y4_9FIRM</name>
<dbReference type="EMBL" id="CP068393">
    <property type="protein sequence ID" value="QUC66918.1"/>
    <property type="molecule type" value="Genomic_DNA"/>
</dbReference>
<reference evidence="1" key="1">
    <citation type="submission" date="2021-01" db="EMBL/GenBank/DDBJ databases">
        <title>Complete genome sequence of Clostridiales bacterium R-7.</title>
        <authorList>
            <person name="Mahoney-Kurpe S.C."/>
            <person name="Palevich N."/>
            <person name="Koike S."/>
            <person name="Moon C.D."/>
            <person name="Attwood G.T."/>
        </authorList>
    </citation>
    <scope>NUCLEOTIDE SEQUENCE</scope>
    <source>
        <strain evidence="1">R-7</strain>
    </source>
</reference>
<proteinExistence type="predicted"/>
<protein>
    <submittedName>
        <fullName evidence="1">Bifunctional DNA primase/polymerase</fullName>
    </submittedName>
</protein>
<evidence type="ECO:0000313" key="2">
    <source>
        <dbReference type="Proteomes" id="UP000682782"/>
    </source>
</evidence>
<gene>
    <name evidence="1" type="ORF">JYE49_13935</name>
</gene>